<dbReference type="CDD" id="cd04660">
    <property type="entry name" value="nsLTP_like"/>
    <property type="match status" value="1"/>
</dbReference>
<name>A0AAP0B1A6_9ASPA</name>
<comment type="caution">
    <text evidence="3">The sequence shown here is derived from an EMBL/GenBank/DDBJ whole genome shotgun (WGS) entry which is preliminary data.</text>
</comment>
<evidence type="ECO:0000256" key="1">
    <source>
        <dbReference type="SAM" id="SignalP"/>
    </source>
</evidence>
<feature type="signal peptide" evidence="1">
    <location>
        <begin position="1"/>
        <end position="24"/>
    </location>
</feature>
<dbReference type="InterPro" id="IPR044741">
    <property type="entry name" value="NsLTP-like"/>
</dbReference>
<dbReference type="PANTHER" id="PTHR33122:SF60">
    <property type="entry name" value="LIPID-TRANSFER PROTEIN DIR1-RELATED"/>
    <property type="match status" value="1"/>
</dbReference>
<dbReference type="GO" id="GO:0009627">
    <property type="term" value="P:systemic acquired resistance"/>
    <property type="evidence" value="ECO:0007669"/>
    <property type="project" value="InterPro"/>
</dbReference>
<feature type="domain" description="Bifunctional inhibitor/plant lipid transfer protein/seed storage helical" evidence="2">
    <location>
        <begin position="28"/>
        <end position="100"/>
    </location>
</feature>
<organism evidence="3 4">
    <name type="scientific">Platanthera zijinensis</name>
    <dbReference type="NCBI Taxonomy" id="2320716"/>
    <lineage>
        <taxon>Eukaryota</taxon>
        <taxon>Viridiplantae</taxon>
        <taxon>Streptophyta</taxon>
        <taxon>Embryophyta</taxon>
        <taxon>Tracheophyta</taxon>
        <taxon>Spermatophyta</taxon>
        <taxon>Magnoliopsida</taxon>
        <taxon>Liliopsida</taxon>
        <taxon>Asparagales</taxon>
        <taxon>Orchidaceae</taxon>
        <taxon>Orchidoideae</taxon>
        <taxon>Orchideae</taxon>
        <taxon>Orchidinae</taxon>
        <taxon>Platanthera</taxon>
    </lineage>
</organism>
<evidence type="ECO:0000313" key="3">
    <source>
        <dbReference type="EMBL" id="KAK8923674.1"/>
    </source>
</evidence>
<feature type="chain" id="PRO_5043037558" description="Bifunctional inhibitor/plant lipid transfer protein/seed storage helical domain-containing protein" evidence="1">
    <location>
        <begin position="25"/>
        <end position="100"/>
    </location>
</feature>
<dbReference type="PANTHER" id="PTHR33122">
    <property type="entry name" value="LIPID BINDING PROTEIN-RELATED"/>
    <property type="match status" value="1"/>
</dbReference>
<dbReference type="Pfam" id="PF14368">
    <property type="entry name" value="LTP_2"/>
    <property type="match status" value="1"/>
</dbReference>
<sequence>MNFHMPAITIHALAALLLVTSAMSAGICNMSSEGFDECRPAVTGPSPIDPTAACCSALEAADLPCLCSYRSSPLLPSIGINPDLALQLPRECNLSPPANC</sequence>
<keyword evidence="1" id="KW-0732">Signal</keyword>
<proteinExistence type="predicted"/>
<gene>
    <name evidence="3" type="ORF">KSP39_PZI019343</name>
</gene>
<accession>A0AAP0B1A6</accession>
<dbReference type="InterPro" id="IPR016140">
    <property type="entry name" value="Bifunc_inhib/LTP/seed_store"/>
</dbReference>
<dbReference type="GO" id="GO:0005504">
    <property type="term" value="F:fatty acid binding"/>
    <property type="evidence" value="ECO:0007669"/>
    <property type="project" value="InterPro"/>
</dbReference>
<evidence type="ECO:0000313" key="4">
    <source>
        <dbReference type="Proteomes" id="UP001418222"/>
    </source>
</evidence>
<dbReference type="Gene3D" id="1.10.110.10">
    <property type="entry name" value="Plant lipid-transfer and hydrophobic proteins"/>
    <property type="match status" value="1"/>
</dbReference>
<dbReference type="Proteomes" id="UP001418222">
    <property type="component" value="Unassembled WGS sequence"/>
</dbReference>
<dbReference type="AlphaFoldDB" id="A0AAP0B1A6"/>
<dbReference type="SMART" id="SM00499">
    <property type="entry name" value="AAI"/>
    <property type="match status" value="1"/>
</dbReference>
<reference evidence="3 4" key="1">
    <citation type="journal article" date="2022" name="Nat. Plants">
        <title>Genomes of leafy and leafless Platanthera orchids illuminate the evolution of mycoheterotrophy.</title>
        <authorList>
            <person name="Li M.H."/>
            <person name="Liu K.W."/>
            <person name="Li Z."/>
            <person name="Lu H.C."/>
            <person name="Ye Q.L."/>
            <person name="Zhang D."/>
            <person name="Wang J.Y."/>
            <person name="Li Y.F."/>
            <person name="Zhong Z.M."/>
            <person name="Liu X."/>
            <person name="Yu X."/>
            <person name="Liu D.K."/>
            <person name="Tu X.D."/>
            <person name="Liu B."/>
            <person name="Hao Y."/>
            <person name="Liao X.Y."/>
            <person name="Jiang Y.T."/>
            <person name="Sun W.H."/>
            <person name="Chen J."/>
            <person name="Chen Y.Q."/>
            <person name="Ai Y."/>
            <person name="Zhai J.W."/>
            <person name="Wu S.S."/>
            <person name="Zhou Z."/>
            <person name="Hsiao Y.Y."/>
            <person name="Wu W.L."/>
            <person name="Chen Y.Y."/>
            <person name="Lin Y.F."/>
            <person name="Hsu J.L."/>
            <person name="Li C.Y."/>
            <person name="Wang Z.W."/>
            <person name="Zhao X."/>
            <person name="Zhong W.Y."/>
            <person name="Ma X.K."/>
            <person name="Ma L."/>
            <person name="Huang J."/>
            <person name="Chen G.Z."/>
            <person name="Huang M.Z."/>
            <person name="Huang L."/>
            <person name="Peng D.H."/>
            <person name="Luo Y.B."/>
            <person name="Zou S.Q."/>
            <person name="Chen S.P."/>
            <person name="Lan S."/>
            <person name="Tsai W.C."/>
            <person name="Van de Peer Y."/>
            <person name="Liu Z.J."/>
        </authorList>
    </citation>
    <scope>NUCLEOTIDE SEQUENCE [LARGE SCALE GENOMIC DNA]</scope>
    <source>
        <strain evidence="3">Lor287</strain>
    </source>
</reference>
<dbReference type="SUPFAM" id="SSF47699">
    <property type="entry name" value="Bifunctional inhibitor/lipid-transfer protein/seed storage 2S albumin"/>
    <property type="match status" value="1"/>
</dbReference>
<keyword evidence="4" id="KW-1185">Reference proteome</keyword>
<evidence type="ECO:0000259" key="2">
    <source>
        <dbReference type="SMART" id="SM00499"/>
    </source>
</evidence>
<dbReference type="EMBL" id="JBBWWQ010000017">
    <property type="protein sequence ID" value="KAK8923674.1"/>
    <property type="molecule type" value="Genomic_DNA"/>
</dbReference>
<protein>
    <recommendedName>
        <fullName evidence="2">Bifunctional inhibitor/plant lipid transfer protein/seed storage helical domain-containing protein</fullName>
    </recommendedName>
</protein>
<dbReference type="InterPro" id="IPR036312">
    <property type="entry name" value="Bifun_inhib/LTP/seed_sf"/>
</dbReference>
<dbReference type="InterPro" id="IPR039265">
    <property type="entry name" value="DIR1-like"/>
</dbReference>